<dbReference type="GO" id="GO:0005315">
    <property type="term" value="F:phosphate transmembrane transporter activity"/>
    <property type="evidence" value="ECO:0007669"/>
    <property type="project" value="InterPro"/>
</dbReference>
<dbReference type="Pfam" id="PF01384">
    <property type="entry name" value="PHO4"/>
    <property type="match status" value="1"/>
</dbReference>
<proteinExistence type="predicted"/>
<reference evidence="7" key="1">
    <citation type="submission" date="2020-10" db="EMBL/GenBank/DDBJ databases">
        <authorList>
            <person name="Gilroy R."/>
        </authorList>
    </citation>
    <scope>NUCLEOTIDE SEQUENCE</scope>
    <source>
        <strain evidence="7">6276</strain>
    </source>
</reference>
<sequence length="336" mass="35609">MTITILLLIAVILVALAFEFINGFHDCANAIATVVSTKVLSPKQAVLFGASLEFIGALTGTHVAKTIGAGIVNAEMITLTVIFCALLAAVLWNLLTWWLGLPSSSSHALIGGLLGATIVKAGVEAIHIKTLMDKVIIPMFTSPLLGFCAGFLLMLALIRLLYKANPQVVNKKFRKLQLISSGLMALSHGSNDAQKTMGIITLALLAGGVLHKGPQGEFEIPLYVILVCAMTMAAGTMNGGWKIIKTMGHKIIKLKPIHGFAAETSAAGLILTASHFGIPLSTTHVISTAIMGVGSTLHAHAVKWRIVGNIVIAWVLTIPACMIISAIIYYLIYKIV</sequence>
<dbReference type="GO" id="GO:0035435">
    <property type="term" value="P:phosphate ion transmembrane transport"/>
    <property type="evidence" value="ECO:0007669"/>
    <property type="project" value="TreeGrafter"/>
</dbReference>
<protein>
    <submittedName>
        <fullName evidence="7">Inorganic phosphate transporter</fullName>
    </submittedName>
</protein>
<feature type="transmembrane region" description="Helical" evidence="6">
    <location>
        <begin position="265"/>
        <end position="286"/>
    </location>
</feature>
<keyword evidence="3 6" id="KW-0812">Transmembrane</keyword>
<feature type="transmembrane region" description="Helical" evidence="6">
    <location>
        <begin position="45"/>
        <end position="64"/>
    </location>
</feature>
<keyword evidence="2" id="KW-0813">Transport</keyword>
<evidence type="ECO:0000256" key="3">
    <source>
        <dbReference type="ARBA" id="ARBA00022692"/>
    </source>
</evidence>
<dbReference type="PANTHER" id="PTHR11101">
    <property type="entry name" value="PHOSPHATE TRANSPORTER"/>
    <property type="match status" value="1"/>
</dbReference>
<dbReference type="PANTHER" id="PTHR11101:SF80">
    <property type="entry name" value="PHOSPHATE TRANSPORTER"/>
    <property type="match status" value="1"/>
</dbReference>
<reference evidence="7" key="2">
    <citation type="journal article" date="2021" name="PeerJ">
        <title>Extensive microbial diversity within the chicken gut microbiome revealed by metagenomics and culture.</title>
        <authorList>
            <person name="Gilroy R."/>
            <person name="Ravi A."/>
            <person name="Getino M."/>
            <person name="Pursley I."/>
            <person name="Horton D.L."/>
            <person name="Alikhan N.F."/>
            <person name="Baker D."/>
            <person name="Gharbi K."/>
            <person name="Hall N."/>
            <person name="Watson M."/>
            <person name="Adriaenssens E.M."/>
            <person name="Foster-Nyarko E."/>
            <person name="Jarju S."/>
            <person name="Secka A."/>
            <person name="Antonio M."/>
            <person name="Oren A."/>
            <person name="Chaudhuri R.R."/>
            <person name="La Ragione R."/>
            <person name="Hildebrand F."/>
            <person name="Pallen M.J."/>
        </authorList>
    </citation>
    <scope>NUCLEOTIDE SEQUENCE</scope>
    <source>
        <strain evidence="7">6276</strain>
    </source>
</reference>
<dbReference type="GO" id="GO:0016020">
    <property type="term" value="C:membrane"/>
    <property type="evidence" value="ECO:0007669"/>
    <property type="project" value="UniProtKB-SubCell"/>
</dbReference>
<feature type="transmembrane region" description="Helical" evidence="6">
    <location>
        <begin position="306"/>
        <end position="332"/>
    </location>
</feature>
<feature type="transmembrane region" description="Helical" evidence="6">
    <location>
        <begin position="105"/>
        <end position="123"/>
    </location>
</feature>
<feature type="transmembrane region" description="Helical" evidence="6">
    <location>
        <begin position="76"/>
        <end position="99"/>
    </location>
</feature>
<evidence type="ECO:0000256" key="5">
    <source>
        <dbReference type="ARBA" id="ARBA00023136"/>
    </source>
</evidence>
<feature type="transmembrane region" description="Helical" evidence="6">
    <location>
        <begin position="220"/>
        <end position="244"/>
    </location>
</feature>
<keyword evidence="5 6" id="KW-0472">Membrane</keyword>
<organism evidence="7 8">
    <name type="scientific">Candidatus Scatousia excrementigallinarum</name>
    <dbReference type="NCBI Taxonomy" id="2840935"/>
    <lineage>
        <taxon>Bacteria</taxon>
        <taxon>Candidatus Scatousia</taxon>
    </lineage>
</organism>
<evidence type="ECO:0000256" key="1">
    <source>
        <dbReference type="ARBA" id="ARBA00004141"/>
    </source>
</evidence>
<evidence type="ECO:0000256" key="4">
    <source>
        <dbReference type="ARBA" id="ARBA00022989"/>
    </source>
</evidence>
<feature type="transmembrane region" description="Helical" evidence="6">
    <location>
        <begin position="135"/>
        <end position="162"/>
    </location>
</feature>
<evidence type="ECO:0000313" key="7">
    <source>
        <dbReference type="EMBL" id="HIS37138.1"/>
    </source>
</evidence>
<comment type="caution">
    <text evidence="7">The sequence shown here is derived from an EMBL/GenBank/DDBJ whole genome shotgun (WGS) entry which is preliminary data.</text>
</comment>
<dbReference type="Proteomes" id="UP000823928">
    <property type="component" value="Unassembled WGS sequence"/>
</dbReference>
<dbReference type="EMBL" id="DVIU01000215">
    <property type="protein sequence ID" value="HIS37138.1"/>
    <property type="molecule type" value="Genomic_DNA"/>
</dbReference>
<evidence type="ECO:0000256" key="6">
    <source>
        <dbReference type="SAM" id="Phobius"/>
    </source>
</evidence>
<evidence type="ECO:0000256" key="2">
    <source>
        <dbReference type="ARBA" id="ARBA00022448"/>
    </source>
</evidence>
<gene>
    <name evidence="7" type="ORF">IAC10_11015</name>
</gene>
<comment type="subcellular location">
    <subcellularLocation>
        <location evidence="1">Membrane</location>
        <topology evidence="1">Multi-pass membrane protein</topology>
    </subcellularLocation>
</comment>
<accession>A0A9D1F072</accession>
<dbReference type="InterPro" id="IPR001204">
    <property type="entry name" value="Phos_transporter"/>
</dbReference>
<dbReference type="AlphaFoldDB" id="A0A9D1F072"/>
<name>A0A9D1F072_9BACT</name>
<evidence type="ECO:0000313" key="8">
    <source>
        <dbReference type="Proteomes" id="UP000823928"/>
    </source>
</evidence>
<keyword evidence="4 6" id="KW-1133">Transmembrane helix</keyword>